<feature type="signal peptide" evidence="2">
    <location>
        <begin position="1"/>
        <end position="24"/>
    </location>
</feature>
<keyword evidence="4" id="KW-1185">Reference proteome</keyword>
<reference evidence="3 4" key="1">
    <citation type="submission" date="2020-02" db="EMBL/GenBank/DDBJ databases">
        <title>Comparative genomics of sulfur disproportionating microorganisms.</title>
        <authorList>
            <person name="Ward L.M."/>
            <person name="Bertran E."/>
            <person name="Johnston D.T."/>
        </authorList>
    </citation>
    <scope>NUCLEOTIDE SEQUENCE [LARGE SCALE GENOMIC DNA]</scope>
    <source>
        <strain evidence="3 4">DSM 3696</strain>
    </source>
</reference>
<comment type="caution">
    <text evidence="3">The sequence shown here is derived from an EMBL/GenBank/DDBJ whole genome shotgun (WGS) entry which is preliminary data.</text>
</comment>
<feature type="chain" id="PRO_5029506817" description="HAMP domain-containing protein" evidence="2">
    <location>
        <begin position="25"/>
        <end position="390"/>
    </location>
</feature>
<keyword evidence="1" id="KW-0812">Transmembrane</keyword>
<evidence type="ECO:0000313" key="4">
    <source>
        <dbReference type="Proteomes" id="UP000469724"/>
    </source>
</evidence>
<evidence type="ECO:0000256" key="2">
    <source>
        <dbReference type="SAM" id="SignalP"/>
    </source>
</evidence>
<sequence>MKMPKIPVYSLKILFAVGLPTALAVIACLAAATAQNASGRSAEALAQVAFGRGEAATRLERQTLLTAHHLRGYALTGERHFLEEAKKELAVALTRMQELKASASRAGGVEFAEEAERVAWLVDAYKKAAEAIVGQNEAVAEARNAFEAAGNRFADLAEAYAARKKAALVELAVKYPPGTLVRAVSDKIFHALDLAGIAREVLAAEAEAGRVRRPEILRAAMERLGGVDALVEGLRPQASEADIKDAMEIAAVAGEFDKAAGHLAKEWELLHASGRTLALAERDALEAASRAVESAAVVERKGMEAFASELTVQKSLLWTLLVLTLAFGVVWIVLAVRFLGIPVSRCAAFAFELATGRVPKGLSVSGRDEVGILAESLREVSRRFGRSFAR</sequence>
<keyword evidence="1" id="KW-1133">Transmembrane helix</keyword>
<dbReference type="PROSITE" id="PS51257">
    <property type="entry name" value="PROKAR_LIPOPROTEIN"/>
    <property type="match status" value="1"/>
</dbReference>
<accession>A0A7K3NK77</accession>
<dbReference type="RefSeq" id="WP_163301657.1">
    <property type="nucleotide sequence ID" value="NZ_JAAGRQ010000023.1"/>
</dbReference>
<keyword evidence="2" id="KW-0732">Signal</keyword>
<dbReference type="Proteomes" id="UP000469724">
    <property type="component" value="Unassembled WGS sequence"/>
</dbReference>
<feature type="transmembrane region" description="Helical" evidence="1">
    <location>
        <begin position="316"/>
        <end position="336"/>
    </location>
</feature>
<protein>
    <recommendedName>
        <fullName evidence="5">HAMP domain-containing protein</fullName>
    </recommendedName>
</protein>
<keyword evidence="1" id="KW-0472">Membrane</keyword>
<name>A0A7K3NK77_9BACT</name>
<organism evidence="3 4">
    <name type="scientific">Desulfolutivibrio sulfodismutans</name>
    <dbReference type="NCBI Taxonomy" id="63561"/>
    <lineage>
        <taxon>Bacteria</taxon>
        <taxon>Pseudomonadati</taxon>
        <taxon>Thermodesulfobacteriota</taxon>
        <taxon>Desulfovibrionia</taxon>
        <taxon>Desulfovibrionales</taxon>
        <taxon>Desulfovibrionaceae</taxon>
        <taxon>Desulfolutivibrio</taxon>
    </lineage>
</organism>
<evidence type="ECO:0000313" key="3">
    <source>
        <dbReference type="EMBL" id="NDY56604.1"/>
    </source>
</evidence>
<gene>
    <name evidence="3" type="ORF">G3N56_07590</name>
</gene>
<dbReference type="Gene3D" id="6.10.340.10">
    <property type="match status" value="1"/>
</dbReference>
<dbReference type="EMBL" id="JAAGRQ010000023">
    <property type="protein sequence ID" value="NDY56604.1"/>
    <property type="molecule type" value="Genomic_DNA"/>
</dbReference>
<dbReference type="AlphaFoldDB" id="A0A7K3NK77"/>
<evidence type="ECO:0008006" key="5">
    <source>
        <dbReference type="Google" id="ProtNLM"/>
    </source>
</evidence>
<proteinExistence type="predicted"/>
<evidence type="ECO:0000256" key="1">
    <source>
        <dbReference type="SAM" id="Phobius"/>
    </source>
</evidence>